<evidence type="ECO:0000259" key="1">
    <source>
        <dbReference type="Pfam" id="PF04230"/>
    </source>
</evidence>
<dbReference type="PANTHER" id="PTHR36836">
    <property type="entry name" value="COLANIC ACID BIOSYNTHESIS PROTEIN WCAK"/>
    <property type="match status" value="1"/>
</dbReference>
<dbReference type="EMBL" id="JACDZE010000001">
    <property type="protein sequence ID" value="MBA5629199.1"/>
    <property type="molecule type" value="Genomic_DNA"/>
</dbReference>
<dbReference type="Proteomes" id="UP000552241">
    <property type="component" value="Unassembled WGS sequence"/>
</dbReference>
<organism evidence="2 3">
    <name type="scientific">Moheibacter lacus</name>
    <dbReference type="NCBI Taxonomy" id="2745851"/>
    <lineage>
        <taxon>Bacteria</taxon>
        <taxon>Pseudomonadati</taxon>
        <taxon>Bacteroidota</taxon>
        <taxon>Flavobacteriia</taxon>
        <taxon>Flavobacteriales</taxon>
        <taxon>Weeksellaceae</taxon>
        <taxon>Moheibacter</taxon>
    </lineage>
</organism>
<gene>
    <name evidence="2" type="ORF">HU137_05370</name>
</gene>
<reference evidence="2 3" key="1">
    <citation type="submission" date="2020-07" db="EMBL/GenBank/DDBJ databases">
        <title>Moheibacter lacus sp. nov., a member of the family Flavobacteriaceae isolated from freshwater lake sediment.</title>
        <authorList>
            <person name="Liu Y."/>
        </authorList>
    </citation>
    <scope>NUCLEOTIDE SEQUENCE [LARGE SCALE GENOMIC DNA]</scope>
    <source>
        <strain evidence="2 3">BDHS18</strain>
    </source>
</reference>
<name>A0A838ZSA3_9FLAO</name>
<dbReference type="Pfam" id="PF04230">
    <property type="entry name" value="PS_pyruv_trans"/>
    <property type="match status" value="1"/>
</dbReference>
<keyword evidence="2" id="KW-0808">Transferase</keyword>
<dbReference type="GO" id="GO:0016740">
    <property type="term" value="F:transferase activity"/>
    <property type="evidence" value="ECO:0007669"/>
    <property type="project" value="UniProtKB-KW"/>
</dbReference>
<evidence type="ECO:0000313" key="3">
    <source>
        <dbReference type="Proteomes" id="UP000552241"/>
    </source>
</evidence>
<evidence type="ECO:0000313" key="2">
    <source>
        <dbReference type="EMBL" id="MBA5629199.1"/>
    </source>
</evidence>
<proteinExistence type="predicted"/>
<keyword evidence="3" id="KW-1185">Reference proteome</keyword>
<dbReference type="RefSeq" id="WP_182042763.1">
    <property type="nucleotide sequence ID" value="NZ_JACDZE010000001.1"/>
</dbReference>
<dbReference type="AlphaFoldDB" id="A0A838ZSA3"/>
<dbReference type="InterPro" id="IPR007345">
    <property type="entry name" value="Polysacch_pyruvyl_Trfase"/>
</dbReference>
<sequence>MKKIIFNGFYGYQNTGDDAFVEISSWGNQYYWHNQNPALFTGNPLPISLTPIKNVYPTNNTNRLIQKLSVFKESLSADYFINAGGSVFSKITPLSDIIFAEKAGILNKSLKHGSIGVSLGPFQSVEDEKKVIEYLKKSSFLSLRDSESFEYAKSLDLNYEPIRAFDLAALLSECFGDMEKITLEPLVKKKTIGVSVCNYERFHNGDLENENRRNQFVKDVLKLLSENPEIHFKFFIFNGNKKIGDEQLTKEIISQLPQQNISVIPYMNNVKSVWQEIKNCDFIISTRLHASVFACYANVPFVLIEYHRKCADFLMDIGYDENRRVYDAQKPAGEVTDGILSILAGNYRYPSNIQETIERARLNFTKIRL</sequence>
<comment type="caution">
    <text evidence="2">The sequence shown here is derived from an EMBL/GenBank/DDBJ whole genome shotgun (WGS) entry which is preliminary data.</text>
</comment>
<dbReference type="PANTHER" id="PTHR36836:SF1">
    <property type="entry name" value="COLANIC ACID BIOSYNTHESIS PROTEIN WCAK"/>
    <property type="match status" value="1"/>
</dbReference>
<feature type="domain" description="Polysaccharide pyruvyl transferase" evidence="1">
    <location>
        <begin position="53"/>
        <end position="307"/>
    </location>
</feature>
<accession>A0A838ZSA3</accession>
<protein>
    <submittedName>
        <fullName evidence="2">Polysaccharide pyruvyl transferase family protein</fullName>
    </submittedName>
</protein>